<evidence type="ECO:0000256" key="1">
    <source>
        <dbReference type="ARBA" id="ARBA00005854"/>
    </source>
</evidence>
<protein>
    <submittedName>
        <fullName evidence="9">2-hydroxyacid dehydrogenase</fullName>
    </submittedName>
</protein>
<dbReference type="SUPFAM" id="SSF51735">
    <property type="entry name" value="NAD(P)-binding Rossmann-fold domains"/>
    <property type="match status" value="1"/>
</dbReference>
<organism evidence="9 11">
    <name type="scientific">Rhodococcus opacus</name>
    <name type="common">Nocardia opaca</name>
    <dbReference type="NCBI Taxonomy" id="37919"/>
    <lineage>
        <taxon>Bacteria</taxon>
        <taxon>Bacillati</taxon>
        <taxon>Actinomycetota</taxon>
        <taxon>Actinomycetes</taxon>
        <taxon>Mycobacteriales</taxon>
        <taxon>Nocardiaceae</taxon>
        <taxon>Rhodococcus</taxon>
    </lineage>
</organism>
<dbReference type="Proteomes" id="UP001231166">
    <property type="component" value="Chromosome"/>
</dbReference>
<name>A0AAX3YE10_RHOOP</name>
<dbReference type="Pfam" id="PF02826">
    <property type="entry name" value="2-Hacid_dh_C"/>
    <property type="match status" value="1"/>
</dbReference>
<dbReference type="GO" id="GO:0005829">
    <property type="term" value="C:cytosol"/>
    <property type="evidence" value="ECO:0007669"/>
    <property type="project" value="TreeGrafter"/>
</dbReference>
<reference evidence="9" key="2">
    <citation type="submission" date="2023-07" db="EMBL/GenBank/DDBJ databases">
        <title>Genomic analysis of Rhodococcus opacus VOC-14 with glycol ethers degradation activity.</title>
        <authorList>
            <person name="Narkevich D.A."/>
            <person name="Hlushen A.M."/>
            <person name="Akhremchuk A.E."/>
            <person name="Sikolenko M.A."/>
            <person name="Valentovich L.N."/>
        </authorList>
    </citation>
    <scope>NUCLEOTIDE SEQUENCE</scope>
    <source>
        <strain evidence="9">VOC-14</strain>
    </source>
</reference>
<dbReference type="GO" id="GO:0051287">
    <property type="term" value="F:NAD binding"/>
    <property type="evidence" value="ECO:0007669"/>
    <property type="project" value="InterPro"/>
</dbReference>
<evidence type="ECO:0000256" key="2">
    <source>
        <dbReference type="ARBA" id="ARBA00022857"/>
    </source>
</evidence>
<keyword evidence="4" id="KW-0520">NAD</keyword>
<dbReference type="AlphaFoldDB" id="A0AAX3YE10"/>
<dbReference type="EMBL" id="CP130953">
    <property type="protein sequence ID" value="WLF47672.1"/>
    <property type="molecule type" value="Genomic_DNA"/>
</dbReference>
<evidence type="ECO:0000256" key="4">
    <source>
        <dbReference type="ARBA" id="ARBA00023027"/>
    </source>
</evidence>
<evidence type="ECO:0000256" key="5">
    <source>
        <dbReference type="RuleBase" id="RU003719"/>
    </source>
</evidence>
<dbReference type="Gene3D" id="3.40.50.720">
    <property type="entry name" value="NAD(P)-binding Rossmann-like Domain"/>
    <property type="match status" value="2"/>
</dbReference>
<feature type="domain" description="D-isomer specific 2-hydroxyacid dehydrogenase catalytic" evidence="6">
    <location>
        <begin position="51"/>
        <end position="328"/>
    </location>
</feature>
<accession>A0AAX3YE10</accession>
<dbReference type="RefSeq" id="WP_269592937.1">
    <property type="nucleotide sequence ID" value="NZ_CP130953.1"/>
</dbReference>
<dbReference type="CDD" id="cd12156">
    <property type="entry name" value="HPPR"/>
    <property type="match status" value="1"/>
</dbReference>
<dbReference type="InterPro" id="IPR036291">
    <property type="entry name" value="NAD(P)-bd_dom_sf"/>
</dbReference>
<dbReference type="PROSITE" id="PS00065">
    <property type="entry name" value="D_2_HYDROXYACID_DH_1"/>
    <property type="match status" value="1"/>
</dbReference>
<dbReference type="GO" id="GO:0030267">
    <property type="term" value="F:glyoxylate reductase (NADPH) activity"/>
    <property type="evidence" value="ECO:0007669"/>
    <property type="project" value="TreeGrafter"/>
</dbReference>
<dbReference type="InterPro" id="IPR050223">
    <property type="entry name" value="D-isomer_2-hydroxyacid_DH"/>
</dbReference>
<keyword evidence="2" id="KW-0521">NADP</keyword>
<dbReference type="InterPro" id="IPR006140">
    <property type="entry name" value="D-isomer_DH_NAD-bd"/>
</dbReference>
<evidence type="ECO:0000313" key="10">
    <source>
        <dbReference type="Proteomes" id="UP001066327"/>
    </source>
</evidence>
<dbReference type="EMBL" id="JAPWIS010000044">
    <property type="protein sequence ID" value="MCZ4590266.1"/>
    <property type="molecule type" value="Genomic_DNA"/>
</dbReference>
<dbReference type="InterPro" id="IPR006139">
    <property type="entry name" value="D-isomer_2_OHA_DH_cat_dom"/>
</dbReference>
<evidence type="ECO:0000256" key="3">
    <source>
        <dbReference type="ARBA" id="ARBA00023002"/>
    </source>
</evidence>
<sequence>MVTAESSVKEAAVQTVSEGRVLKVGPLKPSLTATLTEKYDALDLPVGDDRTRFLAEHGESVTAVVTSGRTGVDAALMTELPNLCAIVHFGVGYDTTDVALAEELGIGVSNTPDVLTDCVADTAVGLLIDTLRGFSAADRFVRDGRWPAEGNFPLTRQVSGTRVGIVGLGRIGSAIATRLTGFGCTISYHNRREVPGSPFAYVGSAAALAAGVDVLIVAAAGGKGTEKLVDREVLEALGPDGYLINVARGSVVDEDALVELLTERKLAGAGLDVFAREPHVPEALLALDTVVLLPHVASGTTETRAAMEALTLQNLDEYLAQGTLTTPVLEPRSR</sequence>
<dbReference type="SUPFAM" id="SSF52283">
    <property type="entry name" value="Formate/glycerate dehydrogenase catalytic domain-like"/>
    <property type="match status" value="1"/>
</dbReference>
<comment type="similarity">
    <text evidence="1 5">Belongs to the D-isomer specific 2-hydroxyacid dehydrogenase family.</text>
</comment>
<evidence type="ECO:0000313" key="9">
    <source>
        <dbReference type="EMBL" id="WLF47672.1"/>
    </source>
</evidence>
<dbReference type="FunFam" id="3.40.50.720:FF:000213">
    <property type="entry name" value="Putative 2-hydroxyacid dehydrogenase"/>
    <property type="match status" value="1"/>
</dbReference>
<dbReference type="Pfam" id="PF00389">
    <property type="entry name" value="2-Hacid_dh"/>
    <property type="match status" value="1"/>
</dbReference>
<evidence type="ECO:0000259" key="6">
    <source>
        <dbReference type="Pfam" id="PF00389"/>
    </source>
</evidence>
<dbReference type="GO" id="GO:0016618">
    <property type="term" value="F:hydroxypyruvate reductase [NAD(P)H] activity"/>
    <property type="evidence" value="ECO:0007669"/>
    <property type="project" value="TreeGrafter"/>
</dbReference>
<evidence type="ECO:0000313" key="11">
    <source>
        <dbReference type="Proteomes" id="UP001231166"/>
    </source>
</evidence>
<proteinExistence type="inferred from homology"/>
<evidence type="ECO:0000313" key="8">
    <source>
        <dbReference type="EMBL" id="MCZ4590266.1"/>
    </source>
</evidence>
<reference evidence="8" key="1">
    <citation type="submission" date="2022-12" db="EMBL/GenBank/DDBJ databases">
        <authorList>
            <person name="Krivoruchko A.V."/>
            <person name="Elkin A."/>
        </authorList>
    </citation>
    <scope>NUCLEOTIDE SEQUENCE</scope>
    <source>
        <strain evidence="8">IEGM 249</strain>
    </source>
</reference>
<keyword evidence="10" id="KW-1185">Reference proteome</keyword>
<dbReference type="Proteomes" id="UP001066327">
    <property type="component" value="Unassembled WGS sequence"/>
</dbReference>
<evidence type="ECO:0000259" key="7">
    <source>
        <dbReference type="Pfam" id="PF02826"/>
    </source>
</evidence>
<gene>
    <name evidence="8" type="ORF">O4328_42770</name>
    <name evidence="9" type="ORF">Q5707_01245</name>
</gene>
<dbReference type="PANTHER" id="PTHR10996">
    <property type="entry name" value="2-HYDROXYACID DEHYDROGENASE-RELATED"/>
    <property type="match status" value="1"/>
</dbReference>
<dbReference type="PANTHER" id="PTHR10996:SF178">
    <property type="entry name" value="2-HYDROXYACID DEHYDROGENASE YGL185C-RELATED"/>
    <property type="match status" value="1"/>
</dbReference>
<feature type="domain" description="D-isomer specific 2-hydroxyacid dehydrogenase NAD-binding" evidence="7">
    <location>
        <begin position="124"/>
        <end position="297"/>
    </location>
</feature>
<keyword evidence="3 5" id="KW-0560">Oxidoreductase</keyword>
<dbReference type="InterPro" id="IPR029752">
    <property type="entry name" value="D-isomer_DH_CS1"/>
</dbReference>